<dbReference type="GO" id="GO:0000976">
    <property type="term" value="F:transcription cis-regulatory region binding"/>
    <property type="evidence" value="ECO:0007669"/>
    <property type="project" value="TreeGrafter"/>
</dbReference>
<dbReference type="InterPro" id="IPR000843">
    <property type="entry name" value="HTH_LacI"/>
</dbReference>
<dbReference type="PANTHER" id="PTHR30146:SF109">
    <property type="entry name" value="HTH-TYPE TRANSCRIPTIONAL REGULATOR GALS"/>
    <property type="match status" value="1"/>
</dbReference>
<name>A0A5C6ARL7_9BACT</name>
<dbReference type="OrthoDB" id="9798934at2"/>
<evidence type="ECO:0000256" key="1">
    <source>
        <dbReference type="ARBA" id="ARBA00023015"/>
    </source>
</evidence>
<feature type="domain" description="HTH lacI-type" evidence="4">
    <location>
        <begin position="5"/>
        <end position="48"/>
    </location>
</feature>
<keyword evidence="2" id="KW-0238">DNA-binding</keyword>
<sequence length="352" mass="39413">MAKSVNQQVIADRLNLSRATVSRCFTNHPGINPETRGKVFKLAAALGYNHLEQRQGKPRRSPKNPRFLVLICTRLEEYLDQQYESPGERLLAGVSDFAQRRNRELEIHYVSPGDSEIDDPSYAAISSLQKNASAGALLIYPFPQSIVDELGTRMPVVSLVEQYSGIPVNCVDVDHHRGIAAIVRQLASLGHYRIGFLTQRYEVDANWALRRHSAYVEEMLRLGLALDPANELNVRTGEQMSLEQLHQAALQRTRYGVTAWVCAADHEAYGLIKFFKKNGVRVPRDVSVTGFDGIEPPKRLPTLTTAQIPYYEIGQIGAQRLQDLVNKRFGSAQHIMLDCLVREGKSTGPPPK</sequence>
<evidence type="ECO:0000256" key="3">
    <source>
        <dbReference type="ARBA" id="ARBA00023163"/>
    </source>
</evidence>
<dbReference type="AlphaFoldDB" id="A0A5C6ARL7"/>
<dbReference type="EMBL" id="SJPM01000002">
    <property type="protein sequence ID" value="TWU01889.1"/>
    <property type="molecule type" value="Genomic_DNA"/>
</dbReference>
<dbReference type="Gene3D" id="3.40.50.2300">
    <property type="match status" value="2"/>
</dbReference>
<organism evidence="5 6">
    <name type="scientific">Neorhodopirellula pilleata</name>
    <dbReference type="NCBI Taxonomy" id="2714738"/>
    <lineage>
        <taxon>Bacteria</taxon>
        <taxon>Pseudomonadati</taxon>
        <taxon>Planctomycetota</taxon>
        <taxon>Planctomycetia</taxon>
        <taxon>Pirellulales</taxon>
        <taxon>Pirellulaceae</taxon>
        <taxon>Neorhodopirellula</taxon>
    </lineage>
</organism>
<proteinExistence type="predicted"/>
<dbReference type="SUPFAM" id="SSF53822">
    <property type="entry name" value="Periplasmic binding protein-like I"/>
    <property type="match status" value="1"/>
</dbReference>
<comment type="caution">
    <text evidence="5">The sequence shown here is derived from an EMBL/GenBank/DDBJ whole genome shotgun (WGS) entry which is preliminary data.</text>
</comment>
<dbReference type="Gene3D" id="1.10.260.40">
    <property type="entry name" value="lambda repressor-like DNA-binding domains"/>
    <property type="match status" value="1"/>
</dbReference>
<dbReference type="InterPro" id="IPR046335">
    <property type="entry name" value="LacI/GalR-like_sensor"/>
</dbReference>
<gene>
    <name evidence="5" type="primary">ascG</name>
    <name evidence="5" type="ORF">Pla100_16250</name>
</gene>
<reference evidence="5 6" key="1">
    <citation type="submission" date="2019-02" db="EMBL/GenBank/DDBJ databases">
        <title>Deep-cultivation of Planctomycetes and their phenomic and genomic characterization uncovers novel biology.</title>
        <authorList>
            <person name="Wiegand S."/>
            <person name="Jogler M."/>
            <person name="Boedeker C."/>
            <person name="Pinto D."/>
            <person name="Vollmers J."/>
            <person name="Rivas-Marin E."/>
            <person name="Kohn T."/>
            <person name="Peeters S.H."/>
            <person name="Heuer A."/>
            <person name="Rast P."/>
            <person name="Oberbeckmann S."/>
            <person name="Bunk B."/>
            <person name="Jeske O."/>
            <person name="Meyerdierks A."/>
            <person name="Storesund J.E."/>
            <person name="Kallscheuer N."/>
            <person name="Luecker S."/>
            <person name="Lage O.M."/>
            <person name="Pohl T."/>
            <person name="Merkel B.J."/>
            <person name="Hornburger P."/>
            <person name="Mueller R.-W."/>
            <person name="Bruemmer F."/>
            <person name="Labrenz M."/>
            <person name="Spormann A.M."/>
            <person name="Op Den Camp H."/>
            <person name="Overmann J."/>
            <person name="Amann R."/>
            <person name="Jetten M.S.M."/>
            <person name="Mascher T."/>
            <person name="Medema M.H."/>
            <person name="Devos D.P."/>
            <person name="Kaster A.-K."/>
            <person name="Ovreas L."/>
            <person name="Rohde M."/>
            <person name="Galperin M.Y."/>
            <person name="Jogler C."/>
        </authorList>
    </citation>
    <scope>NUCLEOTIDE SEQUENCE [LARGE SCALE GENOMIC DNA]</scope>
    <source>
        <strain evidence="5 6">Pla100</strain>
    </source>
</reference>
<dbReference type="PROSITE" id="PS50932">
    <property type="entry name" value="HTH_LACI_2"/>
    <property type="match status" value="1"/>
</dbReference>
<dbReference type="InterPro" id="IPR010982">
    <property type="entry name" value="Lambda_DNA-bd_dom_sf"/>
</dbReference>
<evidence type="ECO:0000256" key="2">
    <source>
        <dbReference type="ARBA" id="ARBA00023125"/>
    </source>
</evidence>
<accession>A0A5C6ARL7</accession>
<keyword evidence="1" id="KW-0805">Transcription regulation</keyword>
<evidence type="ECO:0000313" key="6">
    <source>
        <dbReference type="Proteomes" id="UP000316213"/>
    </source>
</evidence>
<dbReference type="RefSeq" id="WP_146577100.1">
    <property type="nucleotide sequence ID" value="NZ_SJPM01000002.1"/>
</dbReference>
<dbReference type="InterPro" id="IPR028082">
    <property type="entry name" value="Peripla_BP_I"/>
</dbReference>
<keyword evidence="3" id="KW-0804">Transcription</keyword>
<dbReference type="Pfam" id="PF13377">
    <property type="entry name" value="Peripla_BP_3"/>
    <property type="match status" value="1"/>
</dbReference>
<dbReference type="CDD" id="cd06267">
    <property type="entry name" value="PBP1_LacI_sugar_binding-like"/>
    <property type="match status" value="1"/>
</dbReference>
<dbReference type="GO" id="GO:0003700">
    <property type="term" value="F:DNA-binding transcription factor activity"/>
    <property type="evidence" value="ECO:0007669"/>
    <property type="project" value="TreeGrafter"/>
</dbReference>
<protein>
    <submittedName>
        <fullName evidence="5">HTH-type transcriptional regulator AscG</fullName>
    </submittedName>
</protein>
<dbReference type="Proteomes" id="UP000316213">
    <property type="component" value="Unassembled WGS sequence"/>
</dbReference>
<dbReference type="SUPFAM" id="SSF47413">
    <property type="entry name" value="lambda repressor-like DNA-binding domains"/>
    <property type="match status" value="1"/>
</dbReference>
<dbReference type="CDD" id="cd01392">
    <property type="entry name" value="HTH_LacI"/>
    <property type="match status" value="1"/>
</dbReference>
<evidence type="ECO:0000259" key="4">
    <source>
        <dbReference type="PROSITE" id="PS50932"/>
    </source>
</evidence>
<keyword evidence="6" id="KW-1185">Reference proteome</keyword>
<dbReference type="PANTHER" id="PTHR30146">
    <property type="entry name" value="LACI-RELATED TRANSCRIPTIONAL REPRESSOR"/>
    <property type="match status" value="1"/>
</dbReference>
<evidence type="ECO:0000313" key="5">
    <source>
        <dbReference type="EMBL" id="TWU01889.1"/>
    </source>
</evidence>